<feature type="domain" description="Glycogen debranching enzyme bacterial and archaeal type N-terminal" evidence="2">
    <location>
        <begin position="20"/>
        <end position="240"/>
    </location>
</feature>
<dbReference type="PANTHER" id="PTHR10569:SF2">
    <property type="entry name" value="GLYCOGEN DEBRANCHING ENZYME"/>
    <property type="match status" value="1"/>
</dbReference>
<dbReference type="Pfam" id="PF06202">
    <property type="entry name" value="GDE_C"/>
    <property type="match status" value="1"/>
</dbReference>
<sequence length="642" mass="73753">MSYLTFKKSQLINLEQSLYKEILRTNRAGSYSSSSIVGCNTRKYHGLLVCPIPEFDMTRHVLLSTLDATIVQHEKEFNLGIHKYQGNRYEPKGHKYIRELEFEAIPRKVYRVGEVVLAVEELLVQKEEQILIKYTFLEGNTDILLKLKPFLANRSVHDLTHQNLDANTKYDAIPNGIGIQMYQKLPRLFLQVSKACEFVAVPHWNKGVEYFKEERRGYEYSEDLYVPGYFEVTLKPGESVFVSASTKEQKPAEINAIFNKEVERRIPRDSMYNSLLNSASQFFLQKGGETTIVAGYHWYKKRLRDKLISAPALTEALGEHDLFHRVLDTSAKEIKAILTNKNNSHIQEVDTPLWLFWTLQQCWKKACINDFWRKYSDLLVSIIHAYTNDRFENVTLLENGLIYAADEKRPLTWMNGISDDKPVTPRNGACVEVNALWYNALCLILELAEKDKNKKLVQEIEPLKEKVKQSFVDVFWNEEEGCLNDVVDGDFIDASVRPNQVFTTAFEYSPLSKEQKKQVIDVIKKQLVTPKGLRTLSPSDPKYLGTSVGKASVREFSVHQGAAWPWLVSFYAEGYLKLHKQGGLSHIKRLVENFEEEMIQHCIGTLSEYYDGNPPHIGKGAVSMAWNVAGVLKILTLIEKYN</sequence>
<dbReference type="InterPro" id="IPR024742">
    <property type="entry name" value="Glycogen_debranch_N"/>
</dbReference>
<evidence type="ECO:0000259" key="1">
    <source>
        <dbReference type="Pfam" id="PF06202"/>
    </source>
</evidence>
<dbReference type="RefSeq" id="WP_142532628.1">
    <property type="nucleotide sequence ID" value="NZ_FXTB01000002.1"/>
</dbReference>
<name>A0A521C2Q1_SACCC</name>
<dbReference type="OrthoDB" id="9761875at2"/>
<dbReference type="GO" id="GO:0004135">
    <property type="term" value="F:amylo-alpha-1,6-glucosidase activity"/>
    <property type="evidence" value="ECO:0007669"/>
    <property type="project" value="InterPro"/>
</dbReference>
<gene>
    <name evidence="3" type="ORF">SAMN06265379_102338</name>
</gene>
<dbReference type="InterPro" id="IPR032790">
    <property type="entry name" value="GDE_C"/>
</dbReference>
<proteinExistence type="predicted"/>
<dbReference type="InterPro" id="IPR008928">
    <property type="entry name" value="6-hairpin_glycosidase_sf"/>
</dbReference>
<dbReference type="Gene3D" id="1.50.10.10">
    <property type="match status" value="1"/>
</dbReference>
<dbReference type="InterPro" id="IPR010401">
    <property type="entry name" value="AGL/Gdb1"/>
</dbReference>
<dbReference type="Pfam" id="PF12439">
    <property type="entry name" value="GDE_N"/>
    <property type="match status" value="1"/>
</dbReference>
<dbReference type="GO" id="GO:0004134">
    <property type="term" value="F:4-alpha-glucanotransferase activity"/>
    <property type="evidence" value="ECO:0007669"/>
    <property type="project" value="InterPro"/>
</dbReference>
<dbReference type="InterPro" id="IPR012341">
    <property type="entry name" value="6hp_glycosidase-like_sf"/>
</dbReference>
<dbReference type="GO" id="GO:0005980">
    <property type="term" value="P:glycogen catabolic process"/>
    <property type="evidence" value="ECO:0007669"/>
    <property type="project" value="InterPro"/>
</dbReference>
<evidence type="ECO:0000259" key="2">
    <source>
        <dbReference type="Pfam" id="PF12439"/>
    </source>
</evidence>
<protein>
    <submittedName>
        <fullName evidence="3">Glycogen debranching enzyme, putative</fullName>
    </submittedName>
</protein>
<evidence type="ECO:0000313" key="4">
    <source>
        <dbReference type="Proteomes" id="UP000319040"/>
    </source>
</evidence>
<dbReference type="Proteomes" id="UP000319040">
    <property type="component" value="Unassembled WGS sequence"/>
</dbReference>
<dbReference type="AlphaFoldDB" id="A0A521C2Q1"/>
<accession>A0A521C2Q1</accession>
<dbReference type="SUPFAM" id="SSF48208">
    <property type="entry name" value="Six-hairpin glycosidases"/>
    <property type="match status" value="1"/>
</dbReference>
<keyword evidence="4" id="KW-1185">Reference proteome</keyword>
<dbReference type="EMBL" id="FXTB01000002">
    <property type="protein sequence ID" value="SMO53615.1"/>
    <property type="molecule type" value="Genomic_DNA"/>
</dbReference>
<feature type="domain" description="Glycogen debranching enzyme C-terminal" evidence="1">
    <location>
        <begin position="287"/>
        <end position="632"/>
    </location>
</feature>
<organism evidence="3 4">
    <name type="scientific">Saccharicrinis carchari</name>
    <dbReference type="NCBI Taxonomy" id="1168039"/>
    <lineage>
        <taxon>Bacteria</taxon>
        <taxon>Pseudomonadati</taxon>
        <taxon>Bacteroidota</taxon>
        <taxon>Bacteroidia</taxon>
        <taxon>Marinilabiliales</taxon>
        <taxon>Marinilabiliaceae</taxon>
        <taxon>Saccharicrinis</taxon>
    </lineage>
</organism>
<dbReference type="PANTHER" id="PTHR10569">
    <property type="entry name" value="GLYCOGEN DEBRANCHING ENZYME"/>
    <property type="match status" value="1"/>
</dbReference>
<reference evidence="3 4" key="1">
    <citation type="submission" date="2017-05" db="EMBL/GenBank/DDBJ databases">
        <authorList>
            <person name="Varghese N."/>
            <person name="Submissions S."/>
        </authorList>
    </citation>
    <scope>NUCLEOTIDE SEQUENCE [LARGE SCALE GENOMIC DNA]</scope>
    <source>
        <strain evidence="3 4">DSM 27040</strain>
    </source>
</reference>
<evidence type="ECO:0000313" key="3">
    <source>
        <dbReference type="EMBL" id="SMO53615.1"/>
    </source>
</evidence>